<keyword evidence="4 7" id="KW-0012">Acyltransferase</keyword>
<feature type="domain" description="Thiolase C-terminal" evidence="9">
    <location>
        <begin position="272"/>
        <end position="392"/>
    </location>
</feature>
<evidence type="ECO:0000313" key="10">
    <source>
        <dbReference type="EMBL" id="GIM47997.1"/>
    </source>
</evidence>
<dbReference type="InterPro" id="IPR020610">
    <property type="entry name" value="Thiolase_AS"/>
</dbReference>
<evidence type="ECO:0000256" key="7">
    <source>
        <dbReference type="RuleBase" id="RU003557"/>
    </source>
</evidence>
<feature type="active site" description="Acyl-thioester intermediate" evidence="6">
    <location>
        <position position="89"/>
    </location>
</feature>
<dbReference type="PROSITE" id="PS00099">
    <property type="entry name" value="THIOLASE_3"/>
    <property type="match status" value="1"/>
</dbReference>
<feature type="domain" description="Thiolase N-terminal" evidence="8">
    <location>
        <begin position="5"/>
        <end position="263"/>
    </location>
</feature>
<dbReference type="EMBL" id="BOQE01000001">
    <property type="protein sequence ID" value="GIM47997.1"/>
    <property type="molecule type" value="Genomic_DNA"/>
</dbReference>
<feature type="active site" description="Proton acceptor" evidence="6">
    <location>
        <position position="380"/>
    </location>
</feature>
<dbReference type="EC" id="2.3.1.9" evidence="2"/>
<dbReference type="InterPro" id="IPR020615">
    <property type="entry name" value="Thiolase_acyl_enz_int_AS"/>
</dbReference>
<gene>
    <name evidence="10" type="primary">paaJ</name>
    <name evidence="10" type="ORF">DNHGIG_35460</name>
</gene>
<evidence type="ECO:0000259" key="9">
    <source>
        <dbReference type="Pfam" id="PF02803"/>
    </source>
</evidence>
<dbReference type="GO" id="GO:0006635">
    <property type="term" value="P:fatty acid beta-oxidation"/>
    <property type="evidence" value="ECO:0007669"/>
    <property type="project" value="TreeGrafter"/>
</dbReference>
<evidence type="ECO:0000256" key="1">
    <source>
        <dbReference type="ARBA" id="ARBA00010982"/>
    </source>
</evidence>
<sequence>MTSVYLFGGSRTPFGNFGGALKDVSAMELGVIASKGAMERSNILPQDIDAVFVGNVIHTSKNASYLARHIALHANVPVQSPALSVNRLCGSGLQAIVSAAQSIILGEAQVALAVGAENMSQSPHVLRNTRFGTGLRAPEIDDMLWCTLTDEYAGCGMGITAENLSEKYEITRQAQDEFALQSQKKAAKAQRERRFEQEIHPVTITDKKGNPQVISEDEFIKGDTTLESLSRLKPAFKPNGTVTAGNASGINDGAAAVVLADESYVKRNPQVTPLARIVSWGIAGVEPSLMGIGPVPASQLALKRANLNLEDIDLFEINEAFAAQYLAVEKILGLNREKVNVNGGAIALGHPVGASGARIAYSLALELKNRGKKYGLAALCIGGGQGISMILEAV</sequence>
<evidence type="ECO:0000256" key="4">
    <source>
        <dbReference type="ARBA" id="ARBA00023315"/>
    </source>
</evidence>
<dbReference type="InterPro" id="IPR020613">
    <property type="entry name" value="Thiolase_CS"/>
</dbReference>
<evidence type="ECO:0000256" key="6">
    <source>
        <dbReference type="PIRSR" id="PIRSR000429-1"/>
    </source>
</evidence>
<dbReference type="InterPro" id="IPR020617">
    <property type="entry name" value="Thiolase_C"/>
</dbReference>
<evidence type="ECO:0000259" key="8">
    <source>
        <dbReference type="Pfam" id="PF00108"/>
    </source>
</evidence>
<protein>
    <recommendedName>
        <fullName evidence="2">acetyl-CoA C-acetyltransferase</fullName>
        <ecNumber evidence="2">2.3.1.9</ecNumber>
    </recommendedName>
    <alternativeName>
        <fullName evidence="5">Acetoacetyl-CoA thiolase</fullName>
    </alternativeName>
</protein>
<dbReference type="RefSeq" id="WP_282200920.1">
    <property type="nucleotide sequence ID" value="NZ_BOQE01000001.1"/>
</dbReference>
<evidence type="ECO:0000256" key="3">
    <source>
        <dbReference type="ARBA" id="ARBA00022679"/>
    </source>
</evidence>
<dbReference type="PANTHER" id="PTHR18919:SF107">
    <property type="entry name" value="ACETYL-COA ACETYLTRANSFERASE, CYTOSOLIC"/>
    <property type="match status" value="1"/>
</dbReference>
<dbReference type="PROSITE" id="PS00098">
    <property type="entry name" value="THIOLASE_1"/>
    <property type="match status" value="1"/>
</dbReference>
<dbReference type="AlphaFoldDB" id="A0AAV4LKX3"/>
<comment type="similarity">
    <text evidence="1 7">Belongs to the thiolase-like superfamily. Thiolase family.</text>
</comment>
<proteinExistence type="inferred from homology"/>
<dbReference type="FunFam" id="3.40.47.10:FF:000010">
    <property type="entry name" value="Acetyl-CoA acetyltransferase (Thiolase)"/>
    <property type="match status" value="1"/>
</dbReference>
<keyword evidence="11" id="KW-1185">Reference proteome</keyword>
<dbReference type="Gene3D" id="3.40.47.10">
    <property type="match status" value="2"/>
</dbReference>
<dbReference type="Proteomes" id="UP001057291">
    <property type="component" value="Unassembled WGS sequence"/>
</dbReference>
<keyword evidence="3 7" id="KW-0808">Transferase</keyword>
<dbReference type="PANTHER" id="PTHR18919">
    <property type="entry name" value="ACETYL-COA C-ACYLTRANSFERASE"/>
    <property type="match status" value="1"/>
</dbReference>
<reference evidence="10" key="1">
    <citation type="journal article" date="2023" name="Int. J. Syst. Evol. Microbiol.">
        <title>Collibacillus ludicampi gen. nov., sp. nov., a new soil bacterium of the family Alicyclobacillaceae.</title>
        <authorList>
            <person name="Jojima T."/>
            <person name="Ioku Y."/>
            <person name="Fukuta Y."/>
            <person name="Shirasaka N."/>
            <person name="Matsumura Y."/>
            <person name="Mori M."/>
        </authorList>
    </citation>
    <scope>NUCLEOTIDE SEQUENCE</scope>
    <source>
        <strain evidence="10">TP075</strain>
    </source>
</reference>
<dbReference type="InterPro" id="IPR016039">
    <property type="entry name" value="Thiolase-like"/>
</dbReference>
<dbReference type="PROSITE" id="PS00737">
    <property type="entry name" value="THIOLASE_2"/>
    <property type="match status" value="1"/>
</dbReference>
<dbReference type="Pfam" id="PF02803">
    <property type="entry name" value="Thiolase_C"/>
    <property type="match status" value="1"/>
</dbReference>
<evidence type="ECO:0000256" key="5">
    <source>
        <dbReference type="ARBA" id="ARBA00030755"/>
    </source>
</evidence>
<evidence type="ECO:0000256" key="2">
    <source>
        <dbReference type="ARBA" id="ARBA00012705"/>
    </source>
</evidence>
<dbReference type="Pfam" id="PF00108">
    <property type="entry name" value="Thiolase_N"/>
    <property type="match status" value="1"/>
</dbReference>
<dbReference type="InterPro" id="IPR002155">
    <property type="entry name" value="Thiolase"/>
</dbReference>
<organism evidence="10 11">
    <name type="scientific">Collibacillus ludicampi</name>
    <dbReference type="NCBI Taxonomy" id="2771369"/>
    <lineage>
        <taxon>Bacteria</taxon>
        <taxon>Bacillati</taxon>
        <taxon>Bacillota</taxon>
        <taxon>Bacilli</taxon>
        <taxon>Bacillales</taxon>
        <taxon>Alicyclobacillaceae</taxon>
        <taxon>Collibacillus</taxon>
    </lineage>
</organism>
<dbReference type="GO" id="GO:0003985">
    <property type="term" value="F:acetyl-CoA C-acetyltransferase activity"/>
    <property type="evidence" value="ECO:0007669"/>
    <property type="project" value="UniProtKB-EC"/>
</dbReference>
<name>A0AAV4LKX3_9BACL</name>
<dbReference type="SUPFAM" id="SSF53901">
    <property type="entry name" value="Thiolase-like"/>
    <property type="match status" value="2"/>
</dbReference>
<feature type="active site" description="Proton acceptor" evidence="6">
    <location>
        <position position="350"/>
    </location>
</feature>
<comment type="caution">
    <text evidence="10">The sequence shown here is derived from an EMBL/GenBank/DDBJ whole genome shotgun (WGS) entry which is preliminary data.</text>
</comment>
<dbReference type="NCBIfam" id="TIGR01930">
    <property type="entry name" value="AcCoA-C-Actrans"/>
    <property type="match status" value="1"/>
</dbReference>
<evidence type="ECO:0000313" key="11">
    <source>
        <dbReference type="Proteomes" id="UP001057291"/>
    </source>
</evidence>
<accession>A0AAV4LKX3</accession>
<dbReference type="InterPro" id="IPR020616">
    <property type="entry name" value="Thiolase_N"/>
</dbReference>
<dbReference type="CDD" id="cd00751">
    <property type="entry name" value="thiolase"/>
    <property type="match status" value="1"/>
</dbReference>
<dbReference type="PIRSF" id="PIRSF000429">
    <property type="entry name" value="Ac-CoA_Ac_transf"/>
    <property type="match status" value="1"/>
</dbReference>